<protein>
    <submittedName>
        <fullName evidence="1">DUF3791 domain-containing protein</fullName>
    </submittedName>
</protein>
<dbReference type="InterPro" id="IPR024269">
    <property type="entry name" value="DUF3791"/>
</dbReference>
<reference evidence="1 2" key="1">
    <citation type="submission" date="2018-08" db="EMBL/GenBank/DDBJ databases">
        <title>Murine metabolic-syndrome-specific gut microbial biobank.</title>
        <authorList>
            <person name="Liu C."/>
        </authorList>
    </citation>
    <scope>NUCLEOTIDE SEQUENCE [LARGE SCALE GENOMIC DNA]</scope>
    <source>
        <strain evidence="1 2">28</strain>
    </source>
</reference>
<evidence type="ECO:0000313" key="2">
    <source>
        <dbReference type="Proteomes" id="UP000446866"/>
    </source>
</evidence>
<evidence type="ECO:0000313" key="1">
    <source>
        <dbReference type="EMBL" id="NBH61824.1"/>
    </source>
</evidence>
<keyword evidence="2" id="KW-1185">Reference proteome</keyword>
<sequence>MTKDVLSFIVYMIHACANKWGVSPSVVYKKMQTANCITNFLVPNYEILHTQSTQYIVEDINDYLNARGILV</sequence>
<accession>A0A845QK58</accession>
<dbReference type="AlphaFoldDB" id="A0A845QK58"/>
<organism evidence="1 2">
    <name type="scientific">Anaerotruncus colihominis</name>
    <dbReference type="NCBI Taxonomy" id="169435"/>
    <lineage>
        <taxon>Bacteria</taxon>
        <taxon>Bacillati</taxon>
        <taxon>Bacillota</taxon>
        <taxon>Clostridia</taxon>
        <taxon>Eubacteriales</taxon>
        <taxon>Oscillospiraceae</taxon>
        <taxon>Anaerotruncus</taxon>
    </lineage>
</organism>
<dbReference type="EMBL" id="QXWK01000016">
    <property type="protein sequence ID" value="NBH61824.1"/>
    <property type="molecule type" value="Genomic_DNA"/>
</dbReference>
<name>A0A845QK58_9FIRM</name>
<proteinExistence type="predicted"/>
<dbReference type="Pfam" id="PF12668">
    <property type="entry name" value="DUF3791"/>
    <property type="match status" value="1"/>
</dbReference>
<gene>
    <name evidence="1" type="ORF">D0435_09180</name>
</gene>
<dbReference type="Proteomes" id="UP000446866">
    <property type="component" value="Unassembled WGS sequence"/>
</dbReference>
<comment type="caution">
    <text evidence="1">The sequence shown here is derived from an EMBL/GenBank/DDBJ whole genome shotgun (WGS) entry which is preliminary data.</text>
</comment>